<evidence type="ECO:0000313" key="3">
    <source>
        <dbReference type="EMBL" id="QGZ94613.1"/>
    </source>
</evidence>
<dbReference type="InterPro" id="IPR036869">
    <property type="entry name" value="J_dom_sf"/>
</dbReference>
<accession>A0A6I6MTX2</accession>
<dbReference type="Gene3D" id="1.10.287.110">
    <property type="entry name" value="DnaJ domain"/>
    <property type="match status" value="1"/>
</dbReference>
<dbReference type="Pfam" id="PF00226">
    <property type="entry name" value="DnaJ"/>
    <property type="match status" value="1"/>
</dbReference>
<sequence length="142" mass="15248">MLPILLIVAAVFALLFFVRVGGSQRVELMRRWPAVAFAGAAIVAASRGAIWPAIAFAALAALAWTWWPRIAPRLRPEVPKTTAPNPADAEARVILGVGPTATSSEIRAAYRTKMARAHPDTGGSNAEAARLTAARDRLLRKR</sequence>
<organism evidence="3 4">
    <name type="scientific">Terricaulis silvestris</name>
    <dbReference type="NCBI Taxonomy" id="2686094"/>
    <lineage>
        <taxon>Bacteria</taxon>
        <taxon>Pseudomonadati</taxon>
        <taxon>Pseudomonadota</taxon>
        <taxon>Alphaproteobacteria</taxon>
        <taxon>Caulobacterales</taxon>
        <taxon>Caulobacteraceae</taxon>
        <taxon>Terricaulis</taxon>
    </lineage>
</organism>
<dbReference type="Proteomes" id="UP000431269">
    <property type="component" value="Chromosome"/>
</dbReference>
<evidence type="ECO:0000259" key="2">
    <source>
        <dbReference type="PROSITE" id="PS50076"/>
    </source>
</evidence>
<feature type="transmembrane region" description="Helical" evidence="1">
    <location>
        <begin position="49"/>
        <end position="67"/>
    </location>
</feature>
<dbReference type="RefSeq" id="WP_158765538.1">
    <property type="nucleotide sequence ID" value="NZ_CP047045.1"/>
</dbReference>
<proteinExistence type="predicted"/>
<feature type="domain" description="J" evidence="2">
    <location>
        <begin position="90"/>
        <end position="142"/>
    </location>
</feature>
<reference evidence="4" key="1">
    <citation type="submission" date="2019-12" db="EMBL/GenBank/DDBJ databases">
        <title>Complete genome of Terracaulis silvestris 0127_4.</title>
        <authorList>
            <person name="Vieira S."/>
            <person name="Riedel T."/>
            <person name="Sproer C."/>
            <person name="Pascual J."/>
            <person name="Boedeker C."/>
            <person name="Overmann J."/>
        </authorList>
    </citation>
    <scope>NUCLEOTIDE SEQUENCE [LARGE SCALE GENOMIC DNA]</scope>
    <source>
        <strain evidence="4">0127_4</strain>
    </source>
</reference>
<dbReference type="InterPro" id="IPR001623">
    <property type="entry name" value="DnaJ_domain"/>
</dbReference>
<keyword evidence="1" id="KW-0812">Transmembrane</keyword>
<gene>
    <name evidence="3" type="ORF">DSM104635_01433</name>
</gene>
<dbReference type="EMBL" id="CP047045">
    <property type="protein sequence ID" value="QGZ94613.1"/>
    <property type="molecule type" value="Genomic_DNA"/>
</dbReference>
<evidence type="ECO:0000313" key="4">
    <source>
        <dbReference type="Proteomes" id="UP000431269"/>
    </source>
</evidence>
<evidence type="ECO:0000256" key="1">
    <source>
        <dbReference type="SAM" id="Phobius"/>
    </source>
</evidence>
<dbReference type="KEGG" id="tsv:DSM104635_01433"/>
<protein>
    <submittedName>
        <fullName evidence="3">DnaJ domain protein</fullName>
    </submittedName>
</protein>
<keyword evidence="1" id="KW-1133">Transmembrane helix</keyword>
<dbReference type="PROSITE" id="PS50076">
    <property type="entry name" value="DNAJ_2"/>
    <property type="match status" value="1"/>
</dbReference>
<dbReference type="CDD" id="cd06257">
    <property type="entry name" value="DnaJ"/>
    <property type="match status" value="1"/>
</dbReference>
<keyword evidence="1" id="KW-0472">Membrane</keyword>
<dbReference type="SUPFAM" id="SSF46565">
    <property type="entry name" value="Chaperone J-domain"/>
    <property type="match status" value="1"/>
</dbReference>
<name>A0A6I6MTX2_9CAUL</name>
<dbReference type="AlphaFoldDB" id="A0A6I6MTX2"/>
<keyword evidence="4" id="KW-1185">Reference proteome</keyword>